<sequence length="318" mass="35658">MKIIDTHCDALLKLQTDRRRTYTFENRMLEFKDGAGIETNADRLLEGQVRVQFFAIFIPPLLPDNEKWQHALEQVDCFYDEVLSQENFVHIRSFDEISQLDENKIGAVLTLEGADAVGNDLVKLRTLFRLGVLSVGLTWNNGNLVADGVGETRNTGLTEFGLGFIECCNNHDVLLDISHLNPEGVDVVMERANRVIATHSNAREVFDHPRNLCDDQIRTLVSKGGMINIVFNPPFITEGSVRLEDLFPHIDHIVDLVGEDAIGLGSDFDGIASHIEGLENAGAYQNLVEALIERYGEDFARKMTHGNFLSNYVEKDLS</sequence>
<proteinExistence type="predicted"/>
<dbReference type="EMBL" id="WUUK01000001">
    <property type="protein sequence ID" value="MXQ50495.1"/>
    <property type="molecule type" value="Genomic_DNA"/>
</dbReference>
<evidence type="ECO:0000313" key="2">
    <source>
        <dbReference type="Proteomes" id="UP000436284"/>
    </source>
</evidence>
<name>A0A6N8U2A6_9STAP</name>
<dbReference type="InterPro" id="IPR032466">
    <property type="entry name" value="Metal_Hydrolase"/>
</dbReference>
<dbReference type="AlphaFoldDB" id="A0A6N8U2A6"/>
<dbReference type="Gene3D" id="3.20.20.140">
    <property type="entry name" value="Metal-dependent hydrolases"/>
    <property type="match status" value="1"/>
</dbReference>
<dbReference type="GO" id="GO:0070573">
    <property type="term" value="F:metallodipeptidase activity"/>
    <property type="evidence" value="ECO:0007669"/>
    <property type="project" value="InterPro"/>
</dbReference>
<gene>
    <name evidence="1" type="ORF">GQ671_04145</name>
</gene>
<dbReference type="GO" id="GO:0006508">
    <property type="term" value="P:proteolysis"/>
    <property type="evidence" value="ECO:0007669"/>
    <property type="project" value="InterPro"/>
</dbReference>
<dbReference type="SUPFAM" id="SSF51556">
    <property type="entry name" value="Metallo-dependent hydrolases"/>
    <property type="match status" value="1"/>
</dbReference>
<dbReference type="PANTHER" id="PTHR10443:SF12">
    <property type="entry name" value="DIPEPTIDASE"/>
    <property type="match status" value="1"/>
</dbReference>
<dbReference type="Pfam" id="PF01244">
    <property type="entry name" value="Peptidase_M19"/>
    <property type="match status" value="1"/>
</dbReference>
<dbReference type="RefSeq" id="WP_160653088.1">
    <property type="nucleotide sequence ID" value="NZ_JBHRWU010000001.1"/>
</dbReference>
<dbReference type="InterPro" id="IPR008257">
    <property type="entry name" value="Pept_M19"/>
</dbReference>
<reference evidence="1 2" key="1">
    <citation type="submission" date="2019-12" db="EMBL/GenBank/DDBJ databases">
        <title>Salinicoccus cyprini sp. nov., isolated from gastro-intestinal tract of mirror carp, Cyprinus carpio var. specularis, collected from Gobind Sagar Reservoir, Himachal Pradesh, India.</title>
        <authorList>
            <person name="Talwar C."/>
            <person name="Singh A.K."/>
            <person name="Lal R."/>
            <person name="Negi R.K."/>
        </authorList>
    </citation>
    <scope>NUCLEOTIDE SEQUENCE [LARGE SCALE GENOMIC DNA]</scope>
    <source>
        <strain evidence="1 2">J-82</strain>
    </source>
</reference>
<comment type="caution">
    <text evidence="1">The sequence shown here is derived from an EMBL/GenBank/DDBJ whole genome shotgun (WGS) entry which is preliminary data.</text>
</comment>
<organism evidence="1 2">
    <name type="scientific">Salinicoccus hispanicus</name>
    <dbReference type="NCBI Taxonomy" id="157225"/>
    <lineage>
        <taxon>Bacteria</taxon>
        <taxon>Bacillati</taxon>
        <taxon>Bacillota</taxon>
        <taxon>Bacilli</taxon>
        <taxon>Bacillales</taxon>
        <taxon>Staphylococcaceae</taxon>
        <taxon>Salinicoccus</taxon>
    </lineage>
</organism>
<keyword evidence="2" id="KW-1185">Reference proteome</keyword>
<evidence type="ECO:0000313" key="1">
    <source>
        <dbReference type="EMBL" id="MXQ50495.1"/>
    </source>
</evidence>
<protein>
    <submittedName>
        <fullName evidence="1">Membrane dipeptidase</fullName>
    </submittedName>
</protein>
<dbReference type="CDD" id="cd01301">
    <property type="entry name" value="rDP_like"/>
    <property type="match status" value="1"/>
</dbReference>
<dbReference type="OrthoDB" id="9804920at2"/>
<dbReference type="PROSITE" id="PS51365">
    <property type="entry name" value="RENAL_DIPEPTIDASE_2"/>
    <property type="match status" value="1"/>
</dbReference>
<dbReference type="PANTHER" id="PTHR10443">
    <property type="entry name" value="MICROSOMAL DIPEPTIDASE"/>
    <property type="match status" value="1"/>
</dbReference>
<dbReference type="Proteomes" id="UP000436284">
    <property type="component" value="Unassembled WGS sequence"/>
</dbReference>
<accession>A0A6N8U2A6</accession>